<comment type="caution">
    <text evidence="1">The sequence shown here is derived from an EMBL/GenBank/DDBJ whole genome shotgun (WGS) entry which is preliminary data.</text>
</comment>
<proteinExistence type="predicted"/>
<sequence length="305" mass="33362">MQPIAQPIAQPIRQDLSKLNLHDLQNGARQTYRLAKNWMMPAPTPRSIREVGYVGGDSQLIVIPGTGLVLVTGRSGFTSGNPVACWNIRMDPAECCASLDLGAHVAVESASFDEWGKVLLGGWDPRVNVHRLLAICVDYRDLSAVSISLICSHDFDHRQRPEAWPTSHVSARRGTDYQLVADVDEDLPARPTSDILRISYSMHALEFSLPAPGEQPVFGPVAMRVPVERDAECHIAAVSPSGRYALVVEGNQALLSRFGYDGTREDRPLELEGVNMGSSDWWMAMDDNLGLVLALHGNSGGQSRI</sequence>
<keyword evidence="2" id="KW-1185">Reference proteome</keyword>
<name>A0AAD6Z757_9AGAR</name>
<reference evidence="1" key="1">
    <citation type="submission" date="2023-03" db="EMBL/GenBank/DDBJ databases">
        <title>Massive genome expansion in bonnet fungi (Mycena s.s.) driven by repeated elements and novel gene families across ecological guilds.</title>
        <authorList>
            <consortium name="Lawrence Berkeley National Laboratory"/>
            <person name="Harder C.B."/>
            <person name="Miyauchi S."/>
            <person name="Viragh M."/>
            <person name="Kuo A."/>
            <person name="Thoen E."/>
            <person name="Andreopoulos B."/>
            <person name="Lu D."/>
            <person name="Skrede I."/>
            <person name="Drula E."/>
            <person name="Henrissat B."/>
            <person name="Morin E."/>
            <person name="Kohler A."/>
            <person name="Barry K."/>
            <person name="LaButti K."/>
            <person name="Morin E."/>
            <person name="Salamov A."/>
            <person name="Lipzen A."/>
            <person name="Mereny Z."/>
            <person name="Hegedus B."/>
            <person name="Baldrian P."/>
            <person name="Stursova M."/>
            <person name="Weitz H."/>
            <person name="Taylor A."/>
            <person name="Grigoriev I.V."/>
            <person name="Nagy L.G."/>
            <person name="Martin F."/>
            <person name="Kauserud H."/>
        </authorList>
    </citation>
    <scope>NUCLEOTIDE SEQUENCE</scope>
    <source>
        <strain evidence="1">CBHHK002</strain>
    </source>
</reference>
<dbReference type="AlphaFoldDB" id="A0AAD6Z757"/>
<organism evidence="1 2">
    <name type="scientific">Mycena albidolilacea</name>
    <dbReference type="NCBI Taxonomy" id="1033008"/>
    <lineage>
        <taxon>Eukaryota</taxon>
        <taxon>Fungi</taxon>
        <taxon>Dikarya</taxon>
        <taxon>Basidiomycota</taxon>
        <taxon>Agaricomycotina</taxon>
        <taxon>Agaricomycetes</taxon>
        <taxon>Agaricomycetidae</taxon>
        <taxon>Agaricales</taxon>
        <taxon>Marasmiineae</taxon>
        <taxon>Mycenaceae</taxon>
        <taxon>Mycena</taxon>
    </lineage>
</organism>
<accession>A0AAD6Z757</accession>
<gene>
    <name evidence="1" type="ORF">DFH08DRAFT_822883</name>
</gene>
<evidence type="ECO:0000313" key="1">
    <source>
        <dbReference type="EMBL" id="KAJ7310775.1"/>
    </source>
</evidence>
<dbReference type="Proteomes" id="UP001218218">
    <property type="component" value="Unassembled WGS sequence"/>
</dbReference>
<evidence type="ECO:0000313" key="2">
    <source>
        <dbReference type="Proteomes" id="UP001218218"/>
    </source>
</evidence>
<dbReference type="EMBL" id="JARIHO010000077">
    <property type="protein sequence ID" value="KAJ7310775.1"/>
    <property type="molecule type" value="Genomic_DNA"/>
</dbReference>
<protein>
    <submittedName>
        <fullName evidence="1">Uncharacterized protein</fullName>
    </submittedName>
</protein>